<keyword evidence="6 7" id="KW-0472">Membrane</keyword>
<dbReference type="RefSeq" id="WP_135764283.1">
    <property type="nucleotide sequence ID" value="NZ_RQHV01000045.1"/>
</dbReference>
<keyword evidence="9" id="KW-1185">Reference proteome</keyword>
<dbReference type="PANTHER" id="PTHR30589">
    <property type="entry name" value="PROLIPOPROTEIN DIACYLGLYCERYL TRANSFERASE"/>
    <property type="match status" value="1"/>
</dbReference>
<organism evidence="8 9">
    <name type="scientific">Leptospira ilyithenensis</name>
    <dbReference type="NCBI Taxonomy" id="2484901"/>
    <lineage>
        <taxon>Bacteria</taxon>
        <taxon>Pseudomonadati</taxon>
        <taxon>Spirochaetota</taxon>
        <taxon>Spirochaetia</taxon>
        <taxon>Leptospirales</taxon>
        <taxon>Leptospiraceae</taxon>
        <taxon>Leptospira</taxon>
    </lineage>
</organism>
<dbReference type="GO" id="GO:0042158">
    <property type="term" value="P:lipoprotein biosynthetic process"/>
    <property type="evidence" value="ECO:0007669"/>
    <property type="project" value="InterPro"/>
</dbReference>
<protein>
    <recommendedName>
        <fullName evidence="10">Phosphatidylglycerol--prolipoprotein diacylglyceryl transferase</fullName>
    </recommendedName>
</protein>
<evidence type="ECO:0000313" key="9">
    <source>
        <dbReference type="Proteomes" id="UP000298264"/>
    </source>
</evidence>
<evidence type="ECO:0000256" key="3">
    <source>
        <dbReference type="ARBA" id="ARBA00022679"/>
    </source>
</evidence>
<accession>A0A4V3JX19</accession>
<evidence type="ECO:0008006" key="10">
    <source>
        <dbReference type="Google" id="ProtNLM"/>
    </source>
</evidence>
<feature type="transmembrane region" description="Helical" evidence="7">
    <location>
        <begin position="18"/>
        <end position="34"/>
    </location>
</feature>
<evidence type="ECO:0000256" key="2">
    <source>
        <dbReference type="ARBA" id="ARBA00022475"/>
    </source>
</evidence>
<comment type="caution">
    <text evidence="8">The sequence shown here is derived from an EMBL/GenBank/DDBJ whole genome shotgun (WGS) entry which is preliminary data.</text>
</comment>
<feature type="transmembrane region" description="Helical" evidence="7">
    <location>
        <begin position="306"/>
        <end position="326"/>
    </location>
</feature>
<dbReference type="InterPro" id="IPR001640">
    <property type="entry name" value="Lgt"/>
</dbReference>
<keyword evidence="3" id="KW-0808">Transferase</keyword>
<gene>
    <name evidence="8" type="ORF">EHS11_10055</name>
</gene>
<feature type="transmembrane region" description="Helical" evidence="7">
    <location>
        <begin position="88"/>
        <end position="105"/>
    </location>
</feature>
<dbReference type="OrthoDB" id="871140at2"/>
<dbReference type="PANTHER" id="PTHR30589:SF0">
    <property type="entry name" value="PHOSPHATIDYLGLYCEROL--PROLIPOPROTEIN DIACYLGLYCERYL TRANSFERASE"/>
    <property type="match status" value="1"/>
</dbReference>
<comment type="similarity">
    <text evidence="1">Belongs to the Lgt family.</text>
</comment>
<feature type="transmembrane region" description="Helical" evidence="7">
    <location>
        <begin position="46"/>
        <end position="68"/>
    </location>
</feature>
<feature type="transmembrane region" description="Helical" evidence="7">
    <location>
        <begin position="248"/>
        <end position="264"/>
    </location>
</feature>
<dbReference type="EMBL" id="RQHV01000045">
    <property type="protein sequence ID" value="TGN10220.1"/>
    <property type="molecule type" value="Genomic_DNA"/>
</dbReference>
<keyword evidence="4 7" id="KW-0812">Transmembrane</keyword>
<keyword evidence="2" id="KW-1003">Cell membrane</keyword>
<evidence type="ECO:0000256" key="7">
    <source>
        <dbReference type="SAM" id="Phobius"/>
    </source>
</evidence>
<dbReference type="GO" id="GO:0008961">
    <property type="term" value="F:phosphatidylglycerol-prolipoprotein diacylglyceryl transferase activity"/>
    <property type="evidence" value="ECO:0007669"/>
    <property type="project" value="InterPro"/>
</dbReference>
<evidence type="ECO:0000256" key="1">
    <source>
        <dbReference type="ARBA" id="ARBA00007150"/>
    </source>
</evidence>
<proteinExistence type="inferred from homology"/>
<dbReference type="GO" id="GO:0005886">
    <property type="term" value="C:plasma membrane"/>
    <property type="evidence" value="ECO:0007669"/>
    <property type="project" value="InterPro"/>
</dbReference>
<dbReference type="AlphaFoldDB" id="A0A4V3JX19"/>
<evidence type="ECO:0000313" key="8">
    <source>
        <dbReference type="EMBL" id="TGN10220.1"/>
    </source>
</evidence>
<sequence length="341" mass="38676">MFPINFDLFGYQVRGYEGHWVLGILVMGFFYQRYKSLQAGYSNEWFVNAYSVAILMGFVFARLFHYLFWDTTAFLNNPLVLFQPSGGFAILGGTIGTGFGGWLYCQLTGKNFLHWCDSLMTPIALGLCLSRFSCFLNGDAYGNPTNSIFGVVFSENSVDWMERWNGLHALYATSENPLAVISNLFLGQVNLIDIPVPKSMESLRAEGFVNLAQLSSFYPPVATGDYKSVLAAKGLYPFPVIAPPVHPAQLYEVFLMAICYILIVKLESVEFAKRKLFFVFWMYYGFNRFIIEFFRGDRNIAFADLTYAQVISLGVLASGAIGFFYFTWKWKKYGLPEVKLP</sequence>
<evidence type="ECO:0000256" key="4">
    <source>
        <dbReference type="ARBA" id="ARBA00022692"/>
    </source>
</evidence>
<evidence type="ECO:0000256" key="6">
    <source>
        <dbReference type="ARBA" id="ARBA00023136"/>
    </source>
</evidence>
<evidence type="ECO:0000256" key="5">
    <source>
        <dbReference type="ARBA" id="ARBA00022989"/>
    </source>
</evidence>
<dbReference type="Pfam" id="PF01790">
    <property type="entry name" value="LGT"/>
    <property type="match status" value="1"/>
</dbReference>
<feature type="transmembrane region" description="Helical" evidence="7">
    <location>
        <begin position="276"/>
        <end position="294"/>
    </location>
</feature>
<dbReference type="Proteomes" id="UP000298264">
    <property type="component" value="Unassembled WGS sequence"/>
</dbReference>
<reference evidence="8" key="1">
    <citation type="journal article" date="2019" name="PLoS Negl. Trop. Dis.">
        <title>Revisiting the worldwide diversity of Leptospira species in the environment.</title>
        <authorList>
            <person name="Vincent A.T."/>
            <person name="Schiettekatte O."/>
            <person name="Bourhy P."/>
            <person name="Veyrier F.J."/>
            <person name="Picardeau M."/>
        </authorList>
    </citation>
    <scope>NUCLEOTIDE SEQUENCE [LARGE SCALE GENOMIC DNA]</scope>
    <source>
        <strain evidence="8">201400974</strain>
    </source>
</reference>
<name>A0A4V3JX19_9LEPT</name>
<keyword evidence="5 7" id="KW-1133">Transmembrane helix</keyword>
<feature type="transmembrane region" description="Helical" evidence="7">
    <location>
        <begin position="112"/>
        <end position="132"/>
    </location>
</feature>